<dbReference type="EMBL" id="JAFCMP010000112">
    <property type="protein sequence ID" value="KAG5186210.1"/>
    <property type="molecule type" value="Genomic_DNA"/>
</dbReference>
<dbReference type="OrthoDB" id="10526022at2759"/>
<proteinExistence type="predicted"/>
<gene>
    <name evidence="1" type="ORF">JKP88DRAFT_149258</name>
</gene>
<reference evidence="1" key="1">
    <citation type="submission" date="2021-02" db="EMBL/GenBank/DDBJ databases">
        <title>First Annotated Genome of the Yellow-green Alga Tribonema minus.</title>
        <authorList>
            <person name="Mahan K.M."/>
        </authorList>
    </citation>
    <scope>NUCLEOTIDE SEQUENCE</scope>
    <source>
        <strain evidence="1">UTEX B ZZ1240</strain>
    </source>
</reference>
<name>A0A835Z393_9STRA</name>
<feature type="non-terminal residue" evidence="1">
    <location>
        <position position="122"/>
    </location>
</feature>
<keyword evidence="2" id="KW-1185">Reference proteome</keyword>
<protein>
    <submittedName>
        <fullName evidence="1">FirrV-1-A34</fullName>
    </submittedName>
</protein>
<accession>A0A835Z393</accession>
<sequence>VCRLMGGDMRIIAEVVARHKWWQETAARREVQQALLAPPPAGRWDEFSGTSDTTRECDVRDDLALALGGSIEIETPAGFADVITATHVIEVKNWRNWKHALGQVLAYHAFASDKRMRIHLFA</sequence>
<dbReference type="AlphaFoldDB" id="A0A835Z393"/>
<comment type="caution">
    <text evidence="1">The sequence shown here is derived from an EMBL/GenBank/DDBJ whole genome shotgun (WGS) entry which is preliminary data.</text>
</comment>
<organism evidence="1 2">
    <name type="scientific">Tribonema minus</name>
    <dbReference type="NCBI Taxonomy" id="303371"/>
    <lineage>
        <taxon>Eukaryota</taxon>
        <taxon>Sar</taxon>
        <taxon>Stramenopiles</taxon>
        <taxon>Ochrophyta</taxon>
        <taxon>PX clade</taxon>
        <taxon>Xanthophyceae</taxon>
        <taxon>Tribonematales</taxon>
        <taxon>Tribonemataceae</taxon>
        <taxon>Tribonema</taxon>
    </lineage>
</organism>
<dbReference type="Proteomes" id="UP000664859">
    <property type="component" value="Unassembled WGS sequence"/>
</dbReference>
<feature type="non-terminal residue" evidence="1">
    <location>
        <position position="1"/>
    </location>
</feature>
<evidence type="ECO:0000313" key="1">
    <source>
        <dbReference type="EMBL" id="KAG5186210.1"/>
    </source>
</evidence>
<evidence type="ECO:0000313" key="2">
    <source>
        <dbReference type="Proteomes" id="UP000664859"/>
    </source>
</evidence>